<organism evidence="3 4">
    <name type="scientific">Actinidia rufa</name>
    <dbReference type="NCBI Taxonomy" id="165716"/>
    <lineage>
        <taxon>Eukaryota</taxon>
        <taxon>Viridiplantae</taxon>
        <taxon>Streptophyta</taxon>
        <taxon>Embryophyta</taxon>
        <taxon>Tracheophyta</taxon>
        <taxon>Spermatophyta</taxon>
        <taxon>Magnoliopsida</taxon>
        <taxon>eudicotyledons</taxon>
        <taxon>Gunneridae</taxon>
        <taxon>Pentapetalae</taxon>
        <taxon>asterids</taxon>
        <taxon>Ericales</taxon>
        <taxon>Actinidiaceae</taxon>
        <taxon>Actinidia</taxon>
    </lineage>
</organism>
<name>A0A7J0D6T9_9ERIC</name>
<dbReference type="Proteomes" id="UP000585474">
    <property type="component" value="Unassembled WGS sequence"/>
</dbReference>
<evidence type="ECO:0000256" key="1">
    <source>
        <dbReference type="SAM" id="MobiDB-lite"/>
    </source>
</evidence>
<feature type="region of interest" description="Disordered" evidence="1">
    <location>
        <begin position="61"/>
        <end position="82"/>
    </location>
</feature>
<keyword evidence="4" id="KW-1185">Reference proteome</keyword>
<evidence type="ECO:0000313" key="4">
    <source>
        <dbReference type="Proteomes" id="UP000585474"/>
    </source>
</evidence>
<dbReference type="AlphaFoldDB" id="A0A7J0D6T9"/>
<evidence type="ECO:0000313" key="3">
    <source>
        <dbReference type="EMBL" id="GFS28511.1"/>
    </source>
</evidence>
<accession>A0A7J0D6T9</accession>
<keyword evidence="2" id="KW-0472">Membrane</keyword>
<evidence type="ECO:0000256" key="2">
    <source>
        <dbReference type="SAM" id="Phobius"/>
    </source>
</evidence>
<comment type="caution">
    <text evidence="3">The sequence shown here is derived from an EMBL/GenBank/DDBJ whole genome shotgun (WGS) entry which is preliminary data.</text>
</comment>
<proteinExistence type="predicted"/>
<gene>
    <name evidence="3" type="ORF">Acr_00g0002240</name>
</gene>
<feature type="transmembrane region" description="Helical" evidence="2">
    <location>
        <begin position="6"/>
        <end position="28"/>
    </location>
</feature>
<keyword evidence="2" id="KW-0812">Transmembrane</keyword>
<reference evidence="4" key="1">
    <citation type="submission" date="2019-07" db="EMBL/GenBank/DDBJ databases">
        <title>De Novo Assembly of kiwifruit Actinidia rufa.</title>
        <authorList>
            <person name="Sugita-Konishi S."/>
            <person name="Sato K."/>
            <person name="Mori E."/>
            <person name="Abe Y."/>
            <person name="Kisaki G."/>
            <person name="Hamano K."/>
            <person name="Suezawa K."/>
            <person name="Otani M."/>
            <person name="Fukuda T."/>
            <person name="Manabe T."/>
            <person name="Gomi K."/>
            <person name="Tabuchi M."/>
            <person name="Akimitsu K."/>
            <person name="Kataoka I."/>
        </authorList>
    </citation>
    <scope>NUCLEOTIDE SEQUENCE [LARGE SCALE GENOMIC DNA]</scope>
    <source>
        <strain evidence="4">cv. Fuchu</strain>
    </source>
</reference>
<feature type="compositionally biased region" description="Polar residues" evidence="1">
    <location>
        <begin position="61"/>
        <end position="75"/>
    </location>
</feature>
<sequence>MLASGGTSSAYAFATYAILAPGALLGWVNRYLRLYLCSTCPVGNRIGNRCKRNSVYEQSVHFPSTEPTSEATKSPESPELPESMATVGCTARYAPGNAASETKPCKGKQGRAKMLLVVLVLMGQREGLPLGLSSMGPAIDHEGDDTGLALPA</sequence>
<protein>
    <submittedName>
        <fullName evidence="3">Uncharacterized protein</fullName>
    </submittedName>
</protein>
<keyword evidence="2" id="KW-1133">Transmembrane helix</keyword>
<dbReference type="EMBL" id="BJWL01000044">
    <property type="protein sequence ID" value="GFS28511.1"/>
    <property type="molecule type" value="Genomic_DNA"/>
</dbReference>